<name>A0AAV9MSL6_9EURO</name>
<protein>
    <recommendedName>
        <fullName evidence="1">MOSC domain-containing protein</fullName>
    </recommendedName>
</protein>
<dbReference type="InterPro" id="IPR005302">
    <property type="entry name" value="MoCF_Sase_C"/>
</dbReference>
<dbReference type="InterPro" id="IPR052716">
    <property type="entry name" value="MOSC_domain"/>
</dbReference>
<feature type="domain" description="MOSC" evidence="1">
    <location>
        <begin position="17"/>
        <end position="201"/>
    </location>
</feature>
<dbReference type="EMBL" id="JAVRRD010000048">
    <property type="protein sequence ID" value="KAK5044502.1"/>
    <property type="molecule type" value="Genomic_DNA"/>
</dbReference>
<gene>
    <name evidence="2" type="ORF">LTR84_010713</name>
</gene>
<keyword evidence="3" id="KW-1185">Reference proteome</keyword>
<organism evidence="2 3">
    <name type="scientific">Exophiala bonariae</name>
    <dbReference type="NCBI Taxonomy" id="1690606"/>
    <lineage>
        <taxon>Eukaryota</taxon>
        <taxon>Fungi</taxon>
        <taxon>Dikarya</taxon>
        <taxon>Ascomycota</taxon>
        <taxon>Pezizomycotina</taxon>
        <taxon>Eurotiomycetes</taxon>
        <taxon>Chaetothyriomycetidae</taxon>
        <taxon>Chaetothyriales</taxon>
        <taxon>Herpotrichiellaceae</taxon>
        <taxon>Exophiala</taxon>
    </lineage>
</organism>
<accession>A0AAV9MSL6</accession>
<dbReference type="Proteomes" id="UP001358417">
    <property type="component" value="Unassembled WGS sequence"/>
</dbReference>
<dbReference type="PANTHER" id="PTHR36930">
    <property type="entry name" value="METAL-SULFUR CLUSTER BIOSYNTHESIS PROTEINS YUAD-RELATED"/>
    <property type="match status" value="1"/>
</dbReference>
<evidence type="ECO:0000313" key="2">
    <source>
        <dbReference type="EMBL" id="KAK5044502.1"/>
    </source>
</evidence>
<dbReference type="GO" id="GO:0030170">
    <property type="term" value="F:pyridoxal phosphate binding"/>
    <property type="evidence" value="ECO:0007669"/>
    <property type="project" value="InterPro"/>
</dbReference>
<dbReference type="PANTHER" id="PTHR36930:SF1">
    <property type="entry name" value="MOSC DOMAIN-CONTAINING PROTEIN"/>
    <property type="match status" value="1"/>
</dbReference>
<sequence>MSVVSLSLSETHVFSKKPCSSLNLLVDLGVEGDCHCGETVQHRSRLQIRPPPKNLRQVHLMDLEILQEFSVEPADLGENVTTRGLGLLQRSTGTKLHFLPPNTSTGSGTGALDSLLTKHNIAKIEAEADPGNATELETTHPILVLTGLRNPCPQIQKFRTGLQEKFIVRDEERKIVERKAGVMSVVEVGGVIEIGMRVVVEEPADFRKLEAV</sequence>
<dbReference type="InterPro" id="IPR011037">
    <property type="entry name" value="Pyrv_Knase-like_insert_dom_sf"/>
</dbReference>
<dbReference type="GO" id="GO:0030151">
    <property type="term" value="F:molybdenum ion binding"/>
    <property type="evidence" value="ECO:0007669"/>
    <property type="project" value="InterPro"/>
</dbReference>
<reference evidence="2 3" key="1">
    <citation type="submission" date="2023-08" db="EMBL/GenBank/DDBJ databases">
        <title>Black Yeasts Isolated from many extreme environments.</title>
        <authorList>
            <person name="Coleine C."/>
            <person name="Stajich J.E."/>
            <person name="Selbmann L."/>
        </authorList>
    </citation>
    <scope>NUCLEOTIDE SEQUENCE [LARGE SCALE GENOMIC DNA]</scope>
    <source>
        <strain evidence="2 3">CCFEE 5792</strain>
    </source>
</reference>
<comment type="caution">
    <text evidence="2">The sequence shown here is derived from an EMBL/GenBank/DDBJ whole genome shotgun (WGS) entry which is preliminary data.</text>
</comment>
<evidence type="ECO:0000259" key="1">
    <source>
        <dbReference type="PROSITE" id="PS51340"/>
    </source>
</evidence>
<proteinExistence type="predicted"/>
<dbReference type="GeneID" id="89978868"/>
<dbReference type="PROSITE" id="PS51340">
    <property type="entry name" value="MOSC"/>
    <property type="match status" value="1"/>
</dbReference>
<dbReference type="Gene3D" id="2.40.33.20">
    <property type="entry name" value="PK beta-barrel domain-like"/>
    <property type="match status" value="1"/>
</dbReference>
<dbReference type="AlphaFoldDB" id="A0AAV9MSL6"/>
<dbReference type="SUPFAM" id="SSF50800">
    <property type="entry name" value="PK beta-barrel domain-like"/>
    <property type="match status" value="2"/>
</dbReference>
<dbReference type="GO" id="GO:0003824">
    <property type="term" value="F:catalytic activity"/>
    <property type="evidence" value="ECO:0007669"/>
    <property type="project" value="InterPro"/>
</dbReference>
<dbReference type="RefSeq" id="XP_064700163.1">
    <property type="nucleotide sequence ID" value="XM_064854247.1"/>
</dbReference>
<evidence type="ECO:0000313" key="3">
    <source>
        <dbReference type="Proteomes" id="UP001358417"/>
    </source>
</evidence>